<gene>
    <name evidence="1" type="ORF">BU23DRAFT_254442</name>
</gene>
<sequence length="166" mass="18699">MIATRKTFVEANNQHLPEEAWLVIGEPSKGILMLNFWISAMVAEQEERMAFAGLELKAAIARRFCIRHKHQHTRTKNQSTFGSSSSSFSHSCTVAAETSCRNFVDAYLGAMTPFRRVFSCSDVVTLRAFSPTTTYPSFIWRACRRSMSFSLIAASDGLDWLAPMLF</sequence>
<dbReference type="AlphaFoldDB" id="A0A6A5VP32"/>
<name>A0A6A5VP32_9PLEO</name>
<evidence type="ECO:0000313" key="1">
    <source>
        <dbReference type="EMBL" id="KAF1978269.1"/>
    </source>
</evidence>
<dbReference type="EMBL" id="ML976661">
    <property type="protein sequence ID" value="KAF1978269.1"/>
    <property type="molecule type" value="Genomic_DNA"/>
</dbReference>
<organism evidence="1 2">
    <name type="scientific">Bimuria novae-zelandiae CBS 107.79</name>
    <dbReference type="NCBI Taxonomy" id="1447943"/>
    <lineage>
        <taxon>Eukaryota</taxon>
        <taxon>Fungi</taxon>
        <taxon>Dikarya</taxon>
        <taxon>Ascomycota</taxon>
        <taxon>Pezizomycotina</taxon>
        <taxon>Dothideomycetes</taxon>
        <taxon>Pleosporomycetidae</taxon>
        <taxon>Pleosporales</taxon>
        <taxon>Massarineae</taxon>
        <taxon>Didymosphaeriaceae</taxon>
        <taxon>Bimuria</taxon>
    </lineage>
</organism>
<reference evidence="1" key="1">
    <citation type="journal article" date="2020" name="Stud. Mycol.">
        <title>101 Dothideomycetes genomes: a test case for predicting lifestyles and emergence of pathogens.</title>
        <authorList>
            <person name="Haridas S."/>
            <person name="Albert R."/>
            <person name="Binder M."/>
            <person name="Bloem J."/>
            <person name="Labutti K."/>
            <person name="Salamov A."/>
            <person name="Andreopoulos B."/>
            <person name="Baker S."/>
            <person name="Barry K."/>
            <person name="Bills G."/>
            <person name="Bluhm B."/>
            <person name="Cannon C."/>
            <person name="Castanera R."/>
            <person name="Culley D."/>
            <person name="Daum C."/>
            <person name="Ezra D."/>
            <person name="Gonzalez J."/>
            <person name="Henrissat B."/>
            <person name="Kuo A."/>
            <person name="Liang C."/>
            <person name="Lipzen A."/>
            <person name="Lutzoni F."/>
            <person name="Magnuson J."/>
            <person name="Mondo S."/>
            <person name="Nolan M."/>
            <person name="Ohm R."/>
            <person name="Pangilinan J."/>
            <person name="Park H.-J."/>
            <person name="Ramirez L."/>
            <person name="Alfaro M."/>
            <person name="Sun H."/>
            <person name="Tritt A."/>
            <person name="Yoshinaga Y."/>
            <person name="Zwiers L.-H."/>
            <person name="Turgeon B."/>
            <person name="Goodwin S."/>
            <person name="Spatafora J."/>
            <person name="Crous P."/>
            <person name="Grigoriev I."/>
        </authorList>
    </citation>
    <scope>NUCLEOTIDE SEQUENCE</scope>
    <source>
        <strain evidence="1">CBS 107.79</strain>
    </source>
</reference>
<protein>
    <submittedName>
        <fullName evidence="1">Uncharacterized protein</fullName>
    </submittedName>
</protein>
<proteinExistence type="predicted"/>
<evidence type="ECO:0000313" key="2">
    <source>
        <dbReference type="Proteomes" id="UP000800036"/>
    </source>
</evidence>
<dbReference type="Proteomes" id="UP000800036">
    <property type="component" value="Unassembled WGS sequence"/>
</dbReference>
<accession>A0A6A5VP32</accession>
<keyword evidence="2" id="KW-1185">Reference proteome</keyword>